<name>A0A2P1PNN3_9GAMM</name>
<dbReference type="KEGG" id="xba:C7S18_04240"/>
<protein>
    <submittedName>
        <fullName evidence="1">Uncharacterized protein</fullName>
    </submittedName>
</protein>
<evidence type="ECO:0000313" key="1">
    <source>
        <dbReference type="EMBL" id="AVP96451.1"/>
    </source>
</evidence>
<proteinExistence type="predicted"/>
<organism evidence="1 2">
    <name type="scientific">Ahniella affigens</name>
    <dbReference type="NCBI Taxonomy" id="2021234"/>
    <lineage>
        <taxon>Bacteria</taxon>
        <taxon>Pseudomonadati</taxon>
        <taxon>Pseudomonadota</taxon>
        <taxon>Gammaproteobacteria</taxon>
        <taxon>Lysobacterales</taxon>
        <taxon>Rhodanobacteraceae</taxon>
        <taxon>Ahniella</taxon>
    </lineage>
</organism>
<dbReference type="AlphaFoldDB" id="A0A2P1PNN3"/>
<accession>A0A2P1PNN3</accession>
<gene>
    <name evidence="1" type="ORF">C7S18_04240</name>
</gene>
<dbReference type="Proteomes" id="UP000241074">
    <property type="component" value="Chromosome"/>
</dbReference>
<evidence type="ECO:0000313" key="2">
    <source>
        <dbReference type="Proteomes" id="UP000241074"/>
    </source>
</evidence>
<reference evidence="1 2" key="1">
    <citation type="submission" date="2018-03" db="EMBL/GenBank/DDBJ databases">
        <title>Ahniella affigens gen. nov., sp. nov., a gammaproteobacterium isolated from sandy soil near a stream.</title>
        <authorList>
            <person name="Ko Y."/>
            <person name="Kim J.-H."/>
        </authorList>
    </citation>
    <scope>NUCLEOTIDE SEQUENCE [LARGE SCALE GENOMIC DNA]</scope>
    <source>
        <strain evidence="1 2">D13</strain>
    </source>
</reference>
<dbReference type="EMBL" id="CP027860">
    <property type="protein sequence ID" value="AVP96451.1"/>
    <property type="molecule type" value="Genomic_DNA"/>
</dbReference>
<reference evidence="1 2" key="2">
    <citation type="submission" date="2018-03" db="EMBL/GenBank/DDBJ databases">
        <authorList>
            <person name="Keele B.F."/>
        </authorList>
    </citation>
    <scope>NUCLEOTIDE SEQUENCE [LARGE SCALE GENOMIC DNA]</scope>
    <source>
        <strain evidence="1 2">D13</strain>
    </source>
</reference>
<sequence>MDAPKERLFAHQTVGDGAQFLQRRSVASSPLPSPLPLAWERERSLPAIAGEGPGRGLLAIRMGISRKWTEYINQRVIVCLMRV</sequence>
<keyword evidence="2" id="KW-1185">Reference proteome</keyword>